<keyword evidence="1" id="KW-0472">Membrane</keyword>
<keyword evidence="2" id="KW-0732">Signal</keyword>
<protein>
    <submittedName>
        <fullName evidence="3">Fimbrial subunit</fullName>
    </submittedName>
</protein>
<reference evidence="3 4" key="1">
    <citation type="submission" date="2018-06" db="EMBL/GenBank/DDBJ databases">
        <authorList>
            <consortium name="Pathogen Informatics"/>
            <person name="Doyle S."/>
        </authorList>
    </citation>
    <scope>NUCLEOTIDE SEQUENCE [LARGE SCALE GENOMIC DNA]</scope>
    <source>
        <strain evidence="3 4">NCTC10975</strain>
    </source>
</reference>
<evidence type="ECO:0000256" key="2">
    <source>
        <dbReference type="SAM" id="SignalP"/>
    </source>
</evidence>
<feature type="signal peptide" evidence="2">
    <location>
        <begin position="1"/>
        <end position="20"/>
    </location>
</feature>
<proteinExistence type="predicted"/>
<keyword evidence="1" id="KW-1133">Transmembrane helix</keyword>
<sequence length="52" mass="5530">MKKLLFSLATLIVMSTPALATPPGANLKINGDITPLLAPLMLVIMILLLIMV</sequence>
<name>A0A2X2DIL7_PROMI</name>
<feature type="chain" id="PRO_5016176075" evidence="2">
    <location>
        <begin position="21"/>
        <end position="52"/>
    </location>
</feature>
<accession>A0A2X2DIL7</accession>
<dbReference type="AlphaFoldDB" id="A0A2X2DIL7"/>
<dbReference type="EMBL" id="UAUE01000009">
    <property type="protein sequence ID" value="SPY95559.1"/>
    <property type="molecule type" value="Genomic_DNA"/>
</dbReference>
<dbReference type="Proteomes" id="UP000251485">
    <property type="component" value="Unassembled WGS sequence"/>
</dbReference>
<feature type="transmembrane region" description="Helical" evidence="1">
    <location>
        <begin position="36"/>
        <end position="51"/>
    </location>
</feature>
<evidence type="ECO:0000313" key="4">
    <source>
        <dbReference type="Proteomes" id="UP000251485"/>
    </source>
</evidence>
<evidence type="ECO:0000313" key="3">
    <source>
        <dbReference type="EMBL" id="SPY95559.1"/>
    </source>
</evidence>
<gene>
    <name evidence="3" type="ORF">NCTC10975_01510</name>
</gene>
<keyword evidence="1" id="KW-0812">Transmembrane</keyword>
<organism evidence="3 4">
    <name type="scientific">Proteus mirabilis</name>
    <dbReference type="NCBI Taxonomy" id="584"/>
    <lineage>
        <taxon>Bacteria</taxon>
        <taxon>Pseudomonadati</taxon>
        <taxon>Pseudomonadota</taxon>
        <taxon>Gammaproteobacteria</taxon>
        <taxon>Enterobacterales</taxon>
        <taxon>Morganellaceae</taxon>
        <taxon>Proteus</taxon>
    </lineage>
</organism>
<evidence type="ECO:0000256" key="1">
    <source>
        <dbReference type="SAM" id="Phobius"/>
    </source>
</evidence>